<sequence>SCFTKAKAIATIFVDDVICHFGFSVRVISDNGVQFLSSIFTNVCKALAIKHQPTPLYHPQSNLCERVNPHNDHRSWDLKLAQIAFALRTALSASTESSPAFLMFGHHPRQTLDLGLPPPSTSDTPTTTTDLSNYRHHLLSTLLPTYVQTRELFDLAHQRQARHYNLHHRSV</sequence>
<name>A0A816GRP2_ADIRI</name>
<evidence type="ECO:0000313" key="2">
    <source>
        <dbReference type="Proteomes" id="UP000663828"/>
    </source>
</evidence>
<keyword evidence="2" id="KW-1185">Reference proteome</keyword>
<dbReference type="PANTHER" id="PTHR37984">
    <property type="entry name" value="PROTEIN CBG26694"/>
    <property type="match status" value="1"/>
</dbReference>
<dbReference type="PANTHER" id="PTHR37984:SF5">
    <property type="entry name" value="PROTEIN NYNRIN-LIKE"/>
    <property type="match status" value="1"/>
</dbReference>
<reference evidence="1" key="1">
    <citation type="submission" date="2021-02" db="EMBL/GenBank/DDBJ databases">
        <authorList>
            <person name="Nowell W R."/>
        </authorList>
    </citation>
    <scope>NUCLEOTIDE SEQUENCE</scope>
</reference>
<protein>
    <recommendedName>
        <fullName evidence="3">Integrase catalytic domain-containing protein</fullName>
    </recommendedName>
</protein>
<organism evidence="1 2">
    <name type="scientific">Adineta ricciae</name>
    <name type="common">Rotifer</name>
    <dbReference type="NCBI Taxonomy" id="249248"/>
    <lineage>
        <taxon>Eukaryota</taxon>
        <taxon>Metazoa</taxon>
        <taxon>Spiralia</taxon>
        <taxon>Gnathifera</taxon>
        <taxon>Rotifera</taxon>
        <taxon>Eurotatoria</taxon>
        <taxon>Bdelloidea</taxon>
        <taxon>Adinetida</taxon>
        <taxon>Adinetidae</taxon>
        <taxon>Adineta</taxon>
    </lineage>
</organism>
<dbReference type="Gene3D" id="3.30.420.10">
    <property type="entry name" value="Ribonuclease H-like superfamily/Ribonuclease H"/>
    <property type="match status" value="1"/>
</dbReference>
<dbReference type="InterPro" id="IPR012337">
    <property type="entry name" value="RNaseH-like_sf"/>
</dbReference>
<proteinExistence type="predicted"/>
<dbReference type="InterPro" id="IPR050951">
    <property type="entry name" value="Retrovirus_Pol_polyprotein"/>
</dbReference>
<dbReference type="GO" id="GO:0003676">
    <property type="term" value="F:nucleic acid binding"/>
    <property type="evidence" value="ECO:0007669"/>
    <property type="project" value="InterPro"/>
</dbReference>
<feature type="non-terminal residue" evidence="1">
    <location>
        <position position="171"/>
    </location>
</feature>
<comment type="caution">
    <text evidence="1">The sequence shown here is derived from an EMBL/GenBank/DDBJ whole genome shotgun (WGS) entry which is preliminary data.</text>
</comment>
<gene>
    <name evidence="1" type="ORF">XAT740_LOCUS59727</name>
</gene>
<evidence type="ECO:0008006" key="3">
    <source>
        <dbReference type="Google" id="ProtNLM"/>
    </source>
</evidence>
<evidence type="ECO:0000313" key="1">
    <source>
        <dbReference type="EMBL" id="CAF1676616.1"/>
    </source>
</evidence>
<dbReference type="Proteomes" id="UP000663828">
    <property type="component" value="Unassembled WGS sequence"/>
</dbReference>
<dbReference type="AlphaFoldDB" id="A0A816GRP2"/>
<accession>A0A816GRP2</accession>
<dbReference type="SUPFAM" id="SSF53098">
    <property type="entry name" value="Ribonuclease H-like"/>
    <property type="match status" value="1"/>
</dbReference>
<dbReference type="InterPro" id="IPR036397">
    <property type="entry name" value="RNaseH_sf"/>
</dbReference>
<dbReference type="EMBL" id="CAJNOR010014073">
    <property type="protein sequence ID" value="CAF1676616.1"/>
    <property type="molecule type" value="Genomic_DNA"/>
</dbReference>